<dbReference type="Proteomes" id="UP000095085">
    <property type="component" value="Unassembled WGS sequence"/>
</dbReference>
<dbReference type="InterPro" id="IPR052432">
    <property type="entry name" value="PITP/CRAL-TRIO"/>
</dbReference>
<feature type="compositionally biased region" description="Polar residues" evidence="1">
    <location>
        <begin position="188"/>
        <end position="200"/>
    </location>
</feature>
<name>A0A1E4RLM3_9ASCO</name>
<accession>A0A1E4RLM3</accession>
<dbReference type="InterPro" id="IPR036865">
    <property type="entry name" value="CRAL-TRIO_dom_sf"/>
</dbReference>
<dbReference type="InterPro" id="IPR036273">
    <property type="entry name" value="CRAL/TRIO_N_dom_sf"/>
</dbReference>
<dbReference type="Pfam" id="PF00650">
    <property type="entry name" value="CRAL_TRIO"/>
    <property type="match status" value="1"/>
</dbReference>
<dbReference type="InterPro" id="IPR001251">
    <property type="entry name" value="CRAL-TRIO_dom"/>
</dbReference>
<dbReference type="RefSeq" id="XP_020077230.1">
    <property type="nucleotide sequence ID" value="XM_020218513.1"/>
</dbReference>
<dbReference type="SUPFAM" id="SSF52087">
    <property type="entry name" value="CRAL/TRIO domain"/>
    <property type="match status" value="1"/>
</dbReference>
<feature type="region of interest" description="Disordered" evidence="1">
    <location>
        <begin position="78"/>
        <end position="98"/>
    </location>
</feature>
<keyword evidence="4" id="KW-1185">Reference proteome</keyword>
<sequence length="562" mass="65156">MSSISESLKLPLGEVKYRPGRIQSLTPEQEISVKQTWAYLLKYWGYDVKIPIEDLTFRESFIASTPSIFSSTPLKRSQTRDSFASGTSSINHTPKRRSKLFGRKKACATQSVNSKRLKEIQLLGHENRYQKLTAPTDTTRYIYTHHYRQGFEYSPEYATSSFEESKESFPDSDIDSFESYTTACTSINEPLSRPTSTIRTGNPPDPNSKDTQKAPKKIPSIIKGNMNCHAPDFPQLNKYKPGDLHNAFYQSCRQDCIDNYLLRFIRARKWNTHDALAMFSNSLNWRQNVYPSYDWLLEGDAKSYLNDTNPGFVKNYTAEKCRIRGKDRQGNPVFYFESRKHFASDATPQEMERFALTTIEWFRLYLRDITESTDTATVVFDLSGFSLKNADNPTTKFLAEVFEAHYPEFLNNIVIHKAPWIFSTIWNIIKNWLDPVVSSKIHFTKDINEIGVFIDRKHLPSRIDGEDVDEIEYTPPSKNGDKPPLAKNMNYHNLRIERDELLMLFFDTTIKWIEAVNPDESAAYYKDKLDLNYRLAHNYVQLDSYTRIPGVFDRDGHLKLGY</sequence>
<dbReference type="SMART" id="SM01100">
    <property type="entry name" value="CRAL_TRIO_N"/>
    <property type="match status" value="1"/>
</dbReference>
<dbReference type="STRING" id="984485.A0A1E4RLM3"/>
<proteinExistence type="predicted"/>
<evidence type="ECO:0000259" key="2">
    <source>
        <dbReference type="PROSITE" id="PS50191"/>
    </source>
</evidence>
<protein>
    <submittedName>
        <fullName evidence="3">CRAL/TRIO domain-containing protein</fullName>
    </submittedName>
</protein>
<dbReference type="PROSITE" id="PS50191">
    <property type="entry name" value="CRAL_TRIO"/>
    <property type="match status" value="1"/>
</dbReference>
<dbReference type="Pfam" id="PF03765">
    <property type="entry name" value="CRAL_TRIO_N"/>
    <property type="match status" value="1"/>
</dbReference>
<dbReference type="Gene3D" id="3.40.525.10">
    <property type="entry name" value="CRAL-TRIO lipid binding domain"/>
    <property type="match status" value="1"/>
</dbReference>
<evidence type="ECO:0000256" key="1">
    <source>
        <dbReference type="SAM" id="MobiDB-lite"/>
    </source>
</evidence>
<reference evidence="4" key="1">
    <citation type="submission" date="2016-05" db="EMBL/GenBank/DDBJ databases">
        <title>Comparative genomics of biotechnologically important yeasts.</title>
        <authorList>
            <consortium name="DOE Joint Genome Institute"/>
            <person name="Riley R."/>
            <person name="Haridas S."/>
            <person name="Wolfe K.H."/>
            <person name="Lopes M.R."/>
            <person name="Hittinger C.T."/>
            <person name="Goker M."/>
            <person name="Salamov A."/>
            <person name="Wisecaver J."/>
            <person name="Long T.M."/>
            <person name="Aerts A.L."/>
            <person name="Barry K."/>
            <person name="Choi C."/>
            <person name="Clum A."/>
            <person name="Coughlan A.Y."/>
            <person name="Deshpande S."/>
            <person name="Douglass A.P."/>
            <person name="Hanson S.J."/>
            <person name="Klenk H.-P."/>
            <person name="Labutti K."/>
            <person name="Lapidus A."/>
            <person name="Lindquist E."/>
            <person name="Lipzen A."/>
            <person name="Meier-Kolthoff J.P."/>
            <person name="Ohm R.A."/>
            <person name="Otillar R.P."/>
            <person name="Pangilinan J."/>
            <person name="Peng Y."/>
            <person name="Rokas A."/>
            <person name="Rosa C.A."/>
            <person name="Scheuner C."/>
            <person name="Sibirny A.A."/>
            <person name="Slot J.C."/>
            <person name="Stielow J.B."/>
            <person name="Sun H."/>
            <person name="Kurtzman C.P."/>
            <person name="Blackwell M."/>
            <person name="Grigoriev I.V."/>
            <person name="Jeffries T.W."/>
        </authorList>
    </citation>
    <scope>NUCLEOTIDE SEQUENCE [LARGE SCALE GENOMIC DNA]</scope>
    <source>
        <strain evidence="4">NRRL Y-1933</strain>
    </source>
</reference>
<dbReference type="OrthoDB" id="43460at2759"/>
<dbReference type="GeneID" id="30993063"/>
<dbReference type="CDD" id="cd00170">
    <property type="entry name" value="SEC14"/>
    <property type="match status" value="1"/>
</dbReference>
<dbReference type="PANTHER" id="PTHR46590:SF1">
    <property type="entry name" value="PHOSPHATIDYLINOSITOL TRANSFER PROTEIN CSR1"/>
    <property type="match status" value="1"/>
</dbReference>
<dbReference type="PANTHER" id="PTHR46590">
    <property type="entry name" value="PHOSPHATIDYLINOSITOL TRANSFER PROTEIN CSR1-RELATED"/>
    <property type="match status" value="1"/>
</dbReference>
<dbReference type="AlphaFoldDB" id="A0A1E4RLM3"/>
<feature type="compositionally biased region" description="Polar residues" evidence="1">
    <location>
        <begin position="78"/>
        <end position="92"/>
    </location>
</feature>
<dbReference type="SMART" id="SM00516">
    <property type="entry name" value="SEC14"/>
    <property type="match status" value="1"/>
</dbReference>
<organism evidence="3 4">
    <name type="scientific">Hyphopichia burtonii NRRL Y-1933</name>
    <dbReference type="NCBI Taxonomy" id="984485"/>
    <lineage>
        <taxon>Eukaryota</taxon>
        <taxon>Fungi</taxon>
        <taxon>Dikarya</taxon>
        <taxon>Ascomycota</taxon>
        <taxon>Saccharomycotina</taxon>
        <taxon>Pichiomycetes</taxon>
        <taxon>Debaryomycetaceae</taxon>
        <taxon>Hyphopichia</taxon>
    </lineage>
</organism>
<dbReference type="InterPro" id="IPR011074">
    <property type="entry name" value="CRAL/TRIO_N_dom"/>
</dbReference>
<dbReference type="SUPFAM" id="SSF46938">
    <property type="entry name" value="CRAL/TRIO N-terminal domain"/>
    <property type="match status" value="1"/>
</dbReference>
<evidence type="ECO:0000313" key="3">
    <source>
        <dbReference type="EMBL" id="ODV68163.1"/>
    </source>
</evidence>
<dbReference type="EMBL" id="KV454540">
    <property type="protein sequence ID" value="ODV68163.1"/>
    <property type="molecule type" value="Genomic_DNA"/>
</dbReference>
<feature type="region of interest" description="Disordered" evidence="1">
    <location>
        <begin position="188"/>
        <end position="215"/>
    </location>
</feature>
<gene>
    <name evidence="3" type="ORF">HYPBUDRAFT_106905</name>
</gene>
<evidence type="ECO:0000313" key="4">
    <source>
        <dbReference type="Proteomes" id="UP000095085"/>
    </source>
</evidence>
<feature type="domain" description="CRAL-TRIO" evidence="2">
    <location>
        <begin position="301"/>
        <end position="471"/>
    </location>
</feature>